<organism evidence="2 3">
    <name type="scientific">Bifidobacterium adolescentis</name>
    <dbReference type="NCBI Taxonomy" id="1680"/>
    <lineage>
        <taxon>Bacteria</taxon>
        <taxon>Bacillati</taxon>
        <taxon>Actinomycetota</taxon>
        <taxon>Actinomycetes</taxon>
        <taxon>Bifidobacteriales</taxon>
        <taxon>Bifidobacteriaceae</taxon>
        <taxon>Bifidobacterium</taxon>
    </lineage>
</organism>
<comment type="caution">
    <text evidence="2">The sequence shown here is derived from an EMBL/GenBank/DDBJ whole genome shotgun (WGS) entry which is preliminary data.</text>
</comment>
<reference evidence="2 3" key="1">
    <citation type="submission" date="2018-08" db="EMBL/GenBank/DDBJ databases">
        <title>A genome reference for cultivated species of the human gut microbiota.</title>
        <authorList>
            <person name="Zou Y."/>
            <person name="Xue W."/>
            <person name="Luo G."/>
        </authorList>
    </citation>
    <scope>NUCLEOTIDE SEQUENCE [LARGE SCALE GENOMIC DNA]</scope>
    <source>
        <strain evidence="2 3">AM12-20</strain>
    </source>
</reference>
<gene>
    <name evidence="2" type="ORF">DW139_04530</name>
</gene>
<proteinExistence type="predicted"/>
<accession>A0AAX1TYV5</accession>
<dbReference type="AlphaFoldDB" id="A0AAX1TYV5"/>
<dbReference type="EMBL" id="QRLP01000002">
    <property type="protein sequence ID" value="RHJ18839.1"/>
    <property type="molecule type" value="Genomic_DNA"/>
</dbReference>
<evidence type="ECO:0000313" key="2">
    <source>
        <dbReference type="EMBL" id="RHJ18839.1"/>
    </source>
</evidence>
<dbReference type="RefSeq" id="WP_118278549.1">
    <property type="nucleotide sequence ID" value="NZ_DAWEQA010000003.1"/>
</dbReference>
<evidence type="ECO:0000256" key="1">
    <source>
        <dbReference type="SAM" id="MobiDB-lite"/>
    </source>
</evidence>
<protein>
    <submittedName>
        <fullName evidence="2">Uncharacterized protein</fullName>
    </submittedName>
</protein>
<dbReference type="Proteomes" id="UP000284589">
    <property type="component" value="Unassembled WGS sequence"/>
</dbReference>
<sequence length="97" mass="10816">MRDDKTGTDEELNTPDTARTIPTRRREEPEPPATDEWCPPASLNPWARAFDGDSLPDEPYMGSNKKPKQLSDMLPYPNPASADTADDKPCPTLEGMR</sequence>
<name>A0AAX1TYV5_BIFAD</name>
<feature type="region of interest" description="Disordered" evidence="1">
    <location>
        <begin position="1"/>
        <end position="97"/>
    </location>
</feature>
<evidence type="ECO:0000313" key="3">
    <source>
        <dbReference type="Proteomes" id="UP000284589"/>
    </source>
</evidence>